<dbReference type="Proteomes" id="UP001597418">
    <property type="component" value="Unassembled WGS sequence"/>
</dbReference>
<evidence type="ECO:0000313" key="2">
    <source>
        <dbReference type="Proteomes" id="UP001597418"/>
    </source>
</evidence>
<sequence length="173" mass="19909">MKNLFNIIFYLAIVFLLCLCLSCGLKNGDEITKVSVFYNPSGMFFSSNQHLSISFDGNTFVDTLFDQDSYIDKSLLLKCLDFSIGEPNKLAIDINGKDTIIHLKPTEKCVSLFIDYNDHYKLFEKLDDIENFKQEHGVKYDYQNLLDSLVKASERDLKKIGVDIRSDTCWCKD</sequence>
<evidence type="ECO:0008006" key="3">
    <source>
        <dbReference type="Google" id="ProtNLM"/>
    </source>
</evidence>
<proteinExistence type="predicted"/>
<protein>
    <recommendedName>
        <fullName evidence="3">DUF4369 domain-containing protein</fullName>
    </recommendedName>
</protein>
<keyword evidence="2" id="KW-1185">Reference proteome</keyword>
<accession>A0ABW5UFX2</accession>
<comment type="caution">
    <text evidence="1">The sequence shown here is derived from an EMBL/GenBank/DDBJ whole genome shotgun (WGS) entry which is preliminary data.</text>
</comment>
<name>A0ABW5UFX2_9SPHI</name>
<gene>
    <name evidence="1" type="ORF">ACFSQ6_15165</name>
</gene>
<organism evidence="1 2">
    <name type="scientific">Sphingobacterium populi</name>
    <dbReference type="NCBI Taxonomy" id="1812824"/>
    <lineage>
        <taxon>Bacteria</taxon>
        <taxon>Pseudomonadati</taxon>
        <taxon>Bacteroidota</taxon>
        <taxon>Sphingobacteriia</taxon>
        <taxon>Sphingobacteriales</taxon>
        <taxon>Sphingobacteriaceae</taxon>
        <taxon>Sphingobacterium</taxon>
    </lineage>
</organism>
<reference evidence="2" key="1">
    <citation type="journal article" date="2019" name="Int. J. Syst. Evol. Microbiol.">
        <title>The Global Catalogue of Microorganisms (GCM) 10K type strain sequencing project: providing services to taxonomists for standard genome sequencing and annotation.</title>
        <authorList>
            <consortium name="The Broad Institute Genomics Platform"/>
            <consortium name="The Broad Institute Genome Sequencing Center for Infectious Disease"/>
            <person name="Wu L."/>
            <person name="Ma J."/>
        </authorList>
    </citation>
    <scope>NUCLEOTIDE SEQUENCE [LARGE SCALE GENOMIC DNA]</scope>
    <source>
        <strain evidence="2">KCTC 42247</strain>
    </source>
</reference>
<dbReference type="RefSeq" id="WP_066752549.1">
    <property type="nucleotide sequence ID" value="NZ_JBHUMB010000014.1"/>
</dbReference>
<evidence type="ECO:0000313" key="1">
    <source>
        <dbReference type="EMBL" id="MFD2744737.1"/>
    </source>
</evidence>
<dbReference type="EMBL" id="JBHUMB010000014">
    <property type="protein sequence ID" value="MFD2744737.1"/>
    <property type="molecule type" value="Genomic_DNA"/>
</dbReference>